<reference evidence="2" key="2">
    <citation type="submission" date="2019-01" db="EMBL/GenBank/DDBJ databases">
        <title>Sinorhodobacter populi sp. nov. isolated from the symptomatic bark tissue of Populus euramericana canker.</title>
        <authorList>
            <person name="Li Y."/>
        </authorList>
    </citation>
    <scope>NUCLEOTIDE SEQUENCE [LARGE SCALE GENOMIC DNA]</scope>
    <source>
        <strain evidence="2">CGMCC 1.12963</strain>
    </source>
</reference>
<dbReference type="GO" id="GO:0003677">
    <property type="term" value="F:DNA binding"/>
    <property type="evidence" value="ECO:0007669"/>
    <property type="project" value="InterPro"/>
</dbReference>
<keyword evidence="2" id="KW-1185">Reference proteome</keyword>
<protein>
    <submittedName>
        <fullName evidence="1">Uncharacterized protein</fullName>
    </submittedName>
</protein>
<name>A0A443M0D0_9RHOB</name>
<gene>
    <name evidence="1" type="ORF">EOW66_02220</name>
</gene>
<evidence type="ECO:0000313" key="2">
    <source>
        <dbReference type="Proteomes" id="UP000288071"/>
    </source>
</evidence>
<dbReference type="InterPro" id="IPR010982">
    <property type="entry name" value="Lambda_DNA-bd_dom_sf"/>
</dbReference>
<organism evidence="1 2">
    <name type="scientific">Paenirhodobacter huangdaonensis</name>
    <dbReference type="NCBI Taxonomy" id="2501515"/>
    <lineage>
        <taxon>Bacteria</taxon>
        <taxon>Pseudomonadati</taxon>
        <taxon>Pseudomonadota</taxon>
        <taxon>Alphaproteobacteria</taxon>
        <taxon>Rhodobacterales</taxon>
        <taxon>Rhodobacter group</taxon>
        <taxon>Paenirhodobacter</taxon>
    </lineage>
</organism>
<evidence type="ECO:0000313" key="1">
    <source>
        <dbReference type="EMBL" id="RWR54901.1"/>
    </source>
</evidence>
<dbReference type="AlphaFoldDB" id="A0A443M0D0"/>
<proteinExistence type="predicted"/>
<dbReference type="Gene3D" id="1.10.260.40">
    <property type="entry name" value="lambda repressor-like DNA-binding domains"/>
    <property type="match status" value="1"/>
</dbReference>
<sequence length="72" mass="8052">MEHVLKIFPNLSDLAKELSLPYPTVAAWKQRGRIPASYDLDIIRAAAKRGADLTLSQLAECRCRRQVKGMAV</sequence>
<dbReference type="Proteomes" id="UP000288071">
    <property type="component" value="Unassembled WGS sequence"/>
</dbReference>
<dbReference type="RefSeq" id="WP_128154476.1">
    <property type="nucleotide sequence ID" value="NZ_JBHSOM010000007.1"/>
</dbReference>
<dbReference type="EMBL" id="SAVA01000001">
    <property type="protein sequence ID" value="RWR54901.1"/>
    <property type="molecule type" value="Genomic_DNA"/>
</dbReference>
<comment type="caution">
    <text evidence="1">The sequence shown here is derived from an EMBL/GenBank/DDBJ whole genome shotgun (WGS) entry which is preliminary data.</text>
</comment>
<reference evidence="1 2" key="1">
    <citation type="submission" date="2019-01" db="EMBL/GenBank/DDBJ databases">
        <title>Sinorhodobacter populi sp. nov. isolated from the symptomatic bark tissue of Populus euramericana canker.</title>
        <authorList>
            <person name="Xu G."/>
        </authorList>
    </citation>
    <scope>NUCLEOTIDE SEQUENCE [LARGE SCALE GENOMIC DNA]</scope>
    <source>
        <strain evidence="1 2">CGMCC 1.12963</strain>
    </source>
</reference>
<accession>A0A443M0D0</accession>